<dbReference type="InterPro" id="IPR037066">
    <property type="entry name" value="Plug_dom_sf"/>
</dbReference>
<dbReference type="Proteomes" id="UP000297031">
    <property type="component" value="Chromosome"/>
</dbReference>
<dbReference type="Gene3D" id="2.170.130.10">
    <property type="entry name" value="TonB-dependent receptor, plug domain"/>
    <property type="match status" value="1"/>
</dbReference>
<dbReference type="AlphaFoldDB" id="A0A4P7VRR6"/>
<dbReference type="EMBL" id="CP039393">
    <property type="protein sequence ID" value="QCD37054.1"/>
    <property type="molecule type" value="Genomic_DNA"/>
</dbReference>
<protein>
    <submittedName>
        <fullName evidence="3">TonB-dependent receptor</fullName>
    </submittedName>
</protein>
<keyword evidence="4" id="KW-1185">Reference proteome</keyword>
<sequence>MRITLLIISILSGALCCFPQTRIHGRVTDERNHPIEFATVRVAGTSVGVNTDAEGRYRLTAPAADTLRILFSCIGYRDGERKLVKVRGNDLAVNMKLKKASRQLREVQIAEYKKQLGSMQQVDADAYRHSPDVTGGSVESMLSTFAGVTPSDELSSAYSVRGGSYDENSVYVDGVELFRRLLVTNGQQEGLSVINPSMVDKLIFSTGGFPAAYSDKMSSALDITYRRPHGLDGNVSLGLMGAELCIGQGIDRFSQLHGLRYKRNASLLATGDEKGEYDPRYFDYQTKIEVNLDERFKVSLLGNIALNSYRFTPRNRTTKFGTVDDVKHFNVYFDGHEHDKFETWFGALALNYVPSRSSGYTLLFSGNRSNELIAYDITGEYWLDDAMNDDDDAPIGVGRYHEHARDRLKATVYSMSLQGRNAVSRHMIDYGVTLNHESVSEFSREWELRDSAGFSLPGNSAGDLLMLYNMSSDNSLSSNRVMAFLQDTYRIDNGRGFFSLNGGVRVSYWDFNRELLISPRLNIGYVPASGSNWAFRFATGLYYQSPFYKELRRIVTDEHGNSSVTLNKDIKAQRSVQFIIGSDYTFRAFNRPFKLSAEAYCKALSRLNPYEIDNLRIVYAGDNSSSGYAAGLDLRLFGEFVPGSDSWLSLSVMKSQETINGVKVPLPNDRRYSVALYFTDYFPRIPRMKVNLRGIFADGLPVTMPHSTRDKGYFRTSPYKRVDIGLAYNILPEIDNADGRRRRFINSMWLGVDCFNLFDISNVGSYYWVKTADDVSYAVPNSLTRRMLNVRLTVDF</sequence>
<dbReference type="GO" id="GO:0009279">
    <property type="term" value="C:cell outer membrane"/>
    <property type="evidence" value="ECO:0007669"/>
    <property type="project" value="TreeGrafter"/>
</dbReference>
<feature type="domain" description="TonB-dependent receptor plug" evidence="2">
    <location>
        <begin position="116"/>
        <end position="214"/>
    </location>
</feature>
<evidence type="ECO:0000259" key="2">
    <source>
        <dbReference type="Pfam" id="PF07715"/>
    </source>
</evidence>
<dbReference type="PANTHER" id="PTHR30069:SF29">
    <property type="entry name" value="HEMOGLOBIN AND HEMOGLOBIN-HAPTOGLOBIN-BINDING PROTEIN 1-RELATED"/>
    <property type="match status" value="1"/>
</dbReference>
<dbReference type="InterPro" id="IPR012910">
    <property type="entry name" value="Plug_dom"/>
</dbReference>
<dbReference type="Pfam" id="PF13715">
    <property type="entry name" value="CarbopepD_reg_2"/>
    <property type="match status" value="1"/>
</dbReference>
<keyword evidence="3" id="KW-0675">Receptor</keyword>
<dbReference type="OrthoDB" id="1108759at2"/>
<gene>
    <name evidence="3" type="ORF">E7746_07485</name>
</gene>
<evidence type="ECO:0000313" key="4">
    <source>
        <dbReference type="Proteomes" id="UP000297031"/>
    </source>
</evidence>
<dbReference type="SUPFAM" id="SSF49464">
    <property type="entry name" value="Carboxypeptidase regulatory domain-like"/>
    <property type="match status" value="1"/>
</dbReference>
<dbReference type="InterPro" id="IPR039426">
    <property type="entry name" value="TonB-dep_rcpt-like"/>
</dbReference>
<dbReference type="Gene3D" id="2.60.40.1120">
    <property type="entry name" value="Carboxypeptidase-like, regulatory domain"/>
    <property type="match status" value="1"/>
</dbReference>
<dbReference type="Pfam" id="PF07715">
    <property type="entry name" value="Plug"/>
    <property type="match status" value="1"/>
</dbReference>
<evidence type="ECO:0000256" key="1">
    <source>
        <dbReference type="ARBA" id="ARBA00022729"/>
    </source>
</evidence>
<dbReference type="SUPFAM" id="SSF56935">
    <property type="entry name" value="Porins"/>
    <property type="match status" value="1"/>
</dbReference>
<evidence type="ECO:0000313" key="3">
    <source>
        <dbReference type="EMBL" id="QCD37054.1"/>
    </source>
</evidence>
<dbReference type="PANTHER" id="PTHR30069">
    <property type="entry name" value="TONB-DEPENDENT OUTER MEMBRANE RECEPTOR"/>
    <property type="match status" value="1"/>
</dbReference>
<dbReference type="GO" id="GO:0015344">
    <property type="term" value="F:siderophore uptake transmembrane transporter activity"/>
    <property type="evidence" value="ECO:0007669"/>
    <property type="project" value="TreeGrafter"/>
</dbReference>
<keyword evidence="1" id="KW-0732">Signal</keyword>
<dbReference type="GO" id="GO:0044718">
    <property type="term" value="P:siderophore transmembrane transport"/>
    <property type="evidence" value="ECO:0007669"/>
    <property type="project" value="TreeGrafter"/>
</dbReference>
<name>A0A4P7VRR6_9BACT</name>
<dbReference type="InterPro" id="IPR008969">
    <property type="entry name" value="CarboxyPept-like_regulatory"/>
</dbReference>
<accession>A0A4P7VRR6</accession>
<reference evidence="3 4" key="1">
    <citation type="submission" date="2019-02" db="EMBL/GenBank/DDBJ databases">
        <title>Isolation and identification of novel species under the genus Muribaculum.</title>
        <authorList>
            <person name="Miyake S."/>
            <person name="Ding Y."/>
            <person name="Low A."/>
            <person name="Soh M."/>
            <person name="Seedorf H."/>
        </authorList>
    </citation>
    <scope>NUCLEOTIDE SEQUENCE [LARGE SCALE GENOMIC DNA]</scope>
    <source>
        <strain evidence="3 4">TLL-A4</strain>
    </source>
</reference>
<organism evidence="3 4">
    <name type="scientific">Muribaculum gordoncarteri</name>
    <dbReference type="NCBI Taxonomy" id="2530390"/>
    <lineage>
        <taxon>Bacteria</taxon>
        <taxon>Pseudomonadati</taxon>
        <taxon>Bacteroidota</taxon>
        <taxon>Bacteroidia</taxon>
        <taxon>Bacteroidales</taxon>
        <taxon>Muribaculaceae</taxon>
        <taxon>Muribaculum</taxon>
    </lineage>
</organism>
<dbReference type="KEGG" id="mgod:E7746_07485"/>
<proteinExistence type="predicted"/>